<dbReference type="SUPFAM" id="SSF51735">
    <property type="entry name" value="NAD(P)-binding Rossmann-fold domains"/>
    <property type="match status" value="1"/>
</dbReference>
<comment type="caution">
    <text evidence="3">The sequence shown here is derived from an EMBL/GenBank/DDBJ whole genome shotgun (WGS) entry which is preliminary data.</text>
</comment>
<organism evidence="3 4">
    <name type="scientific">Rosa chinensis</name>
    <name type="common">China rose</name>
    <dbReference type="NCBI Taxonomy" id="74649"/>
    <lineage>
        <taxon>Eukaryota</taxon>
        <taxon>Viridiplantae</taxon>
        <taxon>Streptophyta</taxon>
        <taxon>Embryophyta</taxon>
        <taxon>Tracheophyta</taxon>
        <taxon>Spermatophyta</taxon>
        <taxon>Magnoliopsida</taxon>
        <taxon>eudicotyledons</taxon>
        <taxon>Gunneridae</taxon>
        <taxon>Pentapetalae</taxon>
        <taxon>rosids</taxon>
        <taxon>fabids</taxon>
        <taxon>Rosales</taxon>
        <taxon>Rosaceae</taxon>
        <taxon>Rosoideae</taxon>
        <taxon>Rosoideae incertae sedis</taxon>
        <taxon>Rosa</taxon>
    </lineage>
</organism>
<evidence type="ECO:0000313" key="3">
    <source>
        <dbReference type="EMBL" id="PRQ17458.1"/>
    </source>
</evidence>
<dbReference type="InterPro" id="IPR050425">
    <property type="entry name" value="NAD(P)_dehydrat-like"/>
</dbReference>
<keyword evidence="2 3" id="KW-0560">Oxidoreductase</keyword>
<sequence length="214" mass="23113">MLILGPNKFYNASILSMSPRREDGVGFKACLDESCLTPLDASYTYGNAFTVGYLKSKIFAEKAVLSYNGFDHGILEVVTLPCGLVGGETLLSYLPISVGAILLQLTGDLFSGNSLNLLQECIGLVPIAHVNDICQAHIFCMEQLSMRGRFCCAVSGLSIKEMAILTQGPQVGSKGDFSKLMKMGFEYEYGIKDILDDSVAWAKKLNGSSLSQVV</sequence>
<dbReference type="PANTHER" id="PTHR10366:SF809">
    <property type="entry name" value="ANTHOCYANIDIN REDUCTASE"/>
    <property type="match status" value="1"/>
</dbReference>
<dbReference type="EMBL" id="PDCK01000045">
    <property type="protein sequence ID" value="PRQ17458.1"/>
    <property type="molecule type" value="Genomic_DNA"/>
</dbReference>
<evidence type="ECO:0000313" key="4">
    <source>
        <dbReference type="Proteomes" id="UP000238479"/>
    </source>
</evidence>
<dbReference type="AlphaFoldDB" id="A0A2P6P693"/>
<keyword evidence="1" id="KW-0521">NADP</keyword>
<evidence type="ECO:0000256" key="1">
    <source>
        <dbReference type="ARBA" id="ARBA00022857"/>
    </source>
</evidence>
<gene>
    <name evidence="3" type="ORF">RchiOBHm_Chr7g0195231</name>
</gene>
<evidence type="ECO:0000256" key="2">
    <source>
        <dbReference type="ARBA" id="ARBA00023002"/>
    </source>
</evidence>
<dbReference type="PANTHER" id="PTHR10366">
    <property type="entry name" value="NAD DEPENDENT EPIMERASE/DEHYDRATASE"/>
    <property type="match status" value="1"/>
</dbReference>
<protein>
    <submittedName>
        <fullName evidence="3">Putative anthocyanidin reductase ((2R,3R)-flavan-3-ol-forming)</fullName>
        <ecNumber evidence="3">1.3.1.77</ecNumber>
    </submittedName>
</protein>
<accession>A0A2P6P693</accession>
<dbReference type="GO" id="GO:0033729">
    <property type="term" value="F:anthocyanidin reductase activity"/>
    <property type="evidence" value="ECO:0007669"/>
    <property type="project" value="UniProtKB-EC"/>
</dbReference>
<dbReference type="STRING" id="74649.A0A2P6P693"/>
<reference evidence="3 4" key="1">
    <citation type="journal article" date="2018" name="Nat. Genet.">
        <title>The Rosa genome provides new insights in the design of modern roses.</title>
        <authorList>
            <person name="Bendahmane M."/>
        </authorList>
    </citation>
    <scope>NUCLEOTIDE SEQUENCE [LARGE SCALE GENOMIC DNA]</scope>
    <source>
        <strain evidence="4">cv. Old Blush</strain>
    </source>
</reference>
<dbReference type="OMA" id="MEMPAIA"/>
<proteinExistence type="predicted"/>
<dbReference type="Gramene" id="PRQ17458">
    <property type="protein sequence ID" value="PRQ17458"/>
    <property type="gene ID" value="RchiOBHm_Chr7g0195231"/>
</dbReference>
<dbReference type="EC" id="1.3.1.77" evidence="3"/>
<keyword evidence="4" id="KW-1185">Reference proteome</keyword>
<dbReference type="Gene3D" id="3.40.50.720">
    <property type="entry name" value="NAD(P)-binding Rossmann-like Domain"/>
    <property type="match status" value="1"/>
</dbReference>
<dbReference type="InterPro" id="IPR036291">
    <property type="entry name" value="NAD(P)-bd_dom_sf"/>
</dbReference>
<dbReference type="GO" id="GO:0016616">
    <property type="term" value="F:oxidoreductase activity, acting on the CH-OH group of donors, NAD or NADP as acceptor"/>
    <property type="evidence" value="ECO:0007669"/>
    <property type="project" value="TreeGrafter"/>
</dbReference>
<dbReference type="Proteomes" id="UP000238479">
    <property type="component" value="Chromosome 7"/>
</dbReference>
<name>A0A2P6P693_ROSCH</name>